<keyword evidence="5" id="KW-0812">Transmembrane</keyword>
<keyword evidence="2 3" id="KW-0081">Bacteriolytic enzyme</keyword>
<dbReference type="Gene3D" id="3.90.70.10">
    <property type="entry name" value="Cysteine proteinases"/>
    <property type="match status" value="1"/>
</dbReference>
<organism evidence="7 8">
    <name type="scientific">Cyanophage S-RIM14</name>
    <dbReference type="NCBI Taxonomy" id="1278423"/>
    <lineage>
        <taxon>Viruses</taxon>
        <taxon>Duplodnaviria</taxon>
        <taxon>Heunggongvirae</taxon>
        <taxon>Uroviricota</taxon>
        <taxon>Caudoviricetes</taxon>
        <taxon>Pantevenvirales</taxon>
        <taxon>Kyanoviridae</taxon>
        <taxon>Ahtivirus</taxon>
        <taxon>Ahtivirus sagseatwo</taxon>
    </lineage>
</organism>
<feature type="domain" description="Peptidase C39-like" evidence="6">
    <location>
        <begin position="557"/>
        <end position="680"/>
    </location>
</feature>
<accession>A0A1D7SHE4</accession>
<feature type="region of interest" description="Disordered" evidence="4">
    <location>
        <begin position="327"/>
        <end position="368"/>
    </location>
</feature>
<evidence type="ECO:0000256" key="3">
    <source>
        <dbReference type="RuleBase" id="RU003788"/>
    </source>
</evidence>
<dbReference type="Pfam" id="PF13529">
    <property type="entry name" value="Peptidase_C39_2"/>
    <property type="match status" value="1"/>
</dbReference>
<keyword evidence="5" id="KW-1133">Transmembrane helix</keyword>
<keyword evidence="3" id="KW-0378">Hydrolase</keyword>
<dbReference type="GO" id="GO:0009253">
    <property type="term" value="P:peptidoglycan catabolic process"/>
    <property type="evidence" value="ECO:0007669"/>
    <property type="project" value="InterPro"/>
</dbReference>
<keyword evidence="1 3" id="KW-0929">Antimicrobial</keyword>
<evidence type="ECO:0000256" key="2">
    <source>
        <dbReference type="ARBA" id="ARBA00022638"/>
    </source>
</evidence>
<feature type="region of interest" description="Disordered" evidence="4">
    <location>
        <begin position="804"/>
        <end position="838"/>
    </location>
</feature>
<dbReference type="InterPro" id="IPR002196">
    <property type="entry name" value="Glyco_hydro_24"/>
</dbReference>
<feature type="compositionally biased region" description="Gly residues" evidence="4">
    <location>
        <begin position="732"/>
        <end position="741"/>
    </location>
</feature>
<dbReference type="GO" id="GO:0003796">
    <property type="term" value="F:lysozyme activity"/>
    <property type="evidence" value="ECO:0007669"/>
    <property type="project" value="UniProtKB-EC"/>
</dbReference>
<dbReference type="EMBL" id="KX349298">
    <property type="protein sequence ID" value="AOO13126.1"/>
    <property type="molecule type" value="Genomic_DNA"/>
</dbReference>
<sequence>MADQRVNKEKRKQKINFYKFVGKVESQPGIVSVGNDKVVEGLNNLGSSVNGIARQFEEFKNLSAKNFLAEQKIEKDNKRRDKPALQKKKRDPFGGMVLGGIAALVAKGAGSILDLLGGLFKLFVLVPLMQWMSKEENREKLQKIIEGVISVGKFLFNVTSGIVMTTLDLIAKFTEMPFWKEILKGGLFLIALGTGFLAFKKLFGGKAIKFVVKMVFKVFKGFFKSLMWFSKKLLKLATSKGLRRGLGKLFGSKAGKALLFSGAIIGTGMALDAMNNDGVTGKDLQKAEEDITDDEKDQEAEIEGLTPKIQSQLDQLTAAFGIATTSAAGDTEAGGPAESVGTTQEAPAPTGQNVGGPQPAPEPPKNLQEYAGQQVGNIGRGVSDAIKDPRQAATNLKEGAVGAFNYAKAGFGNILGGKSFFDQEEQATAMPKMATGGSLRGFANGGIIQGPQTGYPVSLDGGASTAFIGHGTEMVYSKPGGSAFVVPYDTPATRGNKGLTARRNSEAQHAGFFSNGGSLGRTLKASGGANIPAEKIAEGQKQNAGEKESPAGGGKILSVPYFNQRSNKTDALGTGGDSQCFSTSAAMVVSAILGKNILPDEYNKTRSQYGASTSMGAHPPAMKKFGVPASGGDFGSYDAYKSAINAGKPVILGLQHNSGSGHMVAGIGYRGNDIVVNDPYGKLNPTPKGGWAQSNLTSASDTKGRGVVYPKSLMDGIWVDRGPGTGRIVVPGKGGVPGGGAINSDVQTTGETSQGGGTNSTGADVKPQESIGSMIANLGNLLLKGAHSIDGDKTYGGAKLNAATFGGKDPEDASTAGPGSEAGNRDSATGELAGGSASATGELAGGSASVSGGFDKKFAALLGNYEGLRLKAYADANYGWEIPTIGIGATYYPKGFRKSGKVQKGDTITKDEAYWIKSKHIIEHRKRLTDEVGSDYNKAPNRVKAGLESVVFNYGSLSGAGIKDTVKQSLSTGNYAPVISAYRSRLASHNGGINNWRRNDEAGVMETGSSKRAGISFASQGGPIKVLRSAGGGIEQKAAFRKQMEMLKHQRDYLQAARNSPVGPKGLGIFKDPRTGGLITASKLEQKVQAYKLKERSLKRELRGEVVPASIKPPVVKPQQVKLQTTNVATAKNAIKSKQKQGAVAVATQTTQQNQQAQKQVASMSQPIPDKPIKVPVPKGGGGGRLSSDDIYNYRPGFGLFAGGF</sequence>
<dbReference type="EC" id="3.2.1.17" evidence="3"/>
<evidence type="ECO:0000313" key="8">
    <source>
        <dbReference type="Proteomes" id="UP000225808"/>
    </source>
</evidence>
<dbReference type="InterPro" id="IPR039564">
    <property type="entry name" value="Peptidase_C39-like"/>
</dbReference>
<feature type="region of interest" description="Disordered" evidence="4">
    <location>
        <begin position="535"/>
        <end position="554"/>
    </location>
</feature>
<dbReference type="GO" id="GO:0031640">
    <property type="term" value="P:killing of cells of another organism"/>
    <property type="evidence" value="ECO:0007669"/>
    <property type="project" value="UniProtKB-KW"/>
</dbReference>
<evidence type="ECO:0000256" key="1">
    <source>
        <dbReference type="ARBA" id="ARBA00022529"/>
    </source>
</evidence>
<dbReference type="InterPro" id="IPR023347">
    <property type="entry name" value="Lysozyme_dom_sf"/>
</dbReference>
<dbReference type="Proteomes" id="UP000225808">
    <property type="component" value="Segment"/>
</dbReference>
<reference evidence="7 8" key="1">
    <citation type="journal article" date="2016" name="Environ. Microbiol.">
        <title>Genomic diversification of marine cyanophages into stable ecotypes.</title>
        <authorList>
            <person name="Marston M.F."/>
            <person name="Martiny J.B."/>
        </authorList>
    </citation>
    <scope>NUCLEOTIDE SEQUENCE [LARGE SCALE GENOMIC DNA]</scope>
    <source>
        <strain evidence="7">LIS_02_1110</strain>
    </source>
</reference>
<feature type="transmembrane region" description="Helical" evidence="5">
    <location>
        <begin position="92"/>
        <end position="109"/>
    </location>
</feature>
<evidence type="ECO:0000256" key="5">
    <source>
        <dbReference type="SAM" id="Phobius"/>
    </source>
</evidence>
<evidence type="ECO:0000259" key="6">
    <source>
        <dbReference type="Pfam" id="PF13529"/>
    </source>
</evidence>
<dbReference type="GO" id="GO:0042742">
    <property type="term" value="P:defense response to bacterium"/>
    <property type="evidence" value="ECO:0007669"/>
    <property type="project" value="UniProtKB-KW"/>
</dbReference>
<name>A0A1D7SHE4_9CAUD</name>
<evidence type="ECO:0000313" key="7">
    <source>
        <dbReference type="EMBL" id="AOO13126.1"/>
    </source>
</evidence>
<feature type="region of interest" description="Disordered" evidence="4">
    <location>
        <begin position="730"/>
        <end position="765"/>
    </location>
</feature>
<comment type="similarity">
    <text evidence="3">Belongs to the glycosyl hydrolase 24 family.</text>
</comment>
<evidence type="ECO:0000256" key="4">
    <source>
        <dbReference type="SAM" id="MobiDB-lite"/>
    </source>
</evidence>
<comment type="catalytic activity">
    <reaction evidence="3">
        <text>Hydrolysis of (1-&gt;4)-beta-linkages between N-acetylmuramic acid and N-acetyl-D-glucosamine residues in a peptidoglycan and between N-acetyl-D-glucosamine residues in chitodextrins.</text>
        <dbReference type="EC" id="3.2.1.17"/>
    </reaction>
</comment>
<dbReference type="Pfam" id="PF00959">
    <property type="entry name" value="Phage_lysozyme"/>
    <property type="match status" value="1"/>
</dbReference>
<feature type="region of interest" description="Disordered" evidence="4">
    <location>
        <begin position="1163"/>
        <end position="1184"/>
    </location>
</feature>
<keyword evidence="3" id="KW-0326">Glycosidase</keyword>
<dbReference type="SUPFAM" id="SSF53955">
    <property type="entry name" value="Lysozyme-like"/>
    <property type="match status" value="1"/>
</dbReference>
<dbReference type="InterPro" id="IPR023346">
    <property type="entry name" value="Lysozyme-like_dom_sf"/>
</dbReference>
<dbReference type="GO" id="GO:0016998">
    <property type="term" value="P:cell wall macromolecule catabolic process"/>
    <property type="evidence" value="ECO:0007669"/>
    <property type="project" value="InterPro"/>
</dbReference>
<proteinExistence type="inferred from homology"/>
<dbReference type="Gene3D" id="1.10.530.40">
    <property type="match status" value="1"/>
</dbReference>
<protein>
    <recommendedName>
        <fullName evidence="3">Lysozyme</fullName>
        <ecNumber evidence="3">3.2.1.17</ecNumber>
    </recommendedName>
</protein>
<gene>
    <name evidence="7" type="ORF">LIS021110_012</name>
</gene>
<keyword evidence="5" id="KW-0472">Membrane</keyword>